<evidence type="ECO:0000313" key="2">
    <source>
        <dbReference type="Proteomes" id="UP000287033"/>
    </source>
</evidence>
<keyword evidence="2" id="KW-1185">Reference proteome</keyword>
<dbReference type="EMBL" id="BEZZ01002153">
    <property type="protein sequence ID" value="GCC21287.1"/>
    <property type="molecule type" value="Genomic_DNA"/>
</dbReference>
<evidence type="ECO:0000313" key="1">
    <source>
        <dbReference type="EMBL" id="GCC21287.1"/>
    </source>
</evidence>
<dbReference type="Proteomes" id="UP000287033">
    <property type="component" value="Unassembled WGS sequence"/>
</dbReference>
<gene>
    <name evidence="1" type="ORF">chiPu_0019754</name>
</gene>
<dbReference type="SUPFAM" id="SSF53474">
    <property type="entry name" value="alpha/beta-Hydrolases"/>
    <property type="match status" value="1"/>
</dbReference>
<proteinExistence type="predicted"/>
<accession>A0A401RT22</accession>
<dbReference type="Pfam" id="PF05705">
    <property type="entry name" value="DUF829"/>
    <property type="match status" value="1"/>
</dbReference>
<evidence type="ECO:0008006" key="3">
    <source>
        <dbReference type="Google" id="ProtNLM"/>
    </source>
</evidence>
<dbReference type="PANTHER" id="PTHR20908:SF4">
    <property type="entry name" value="SI:DKEY-5I3.5"/>
    <property type="match status" value="1"/>
</dbReference>
<sequence>MIKRFSSTITLYGNSTKTLNGAPRPLLLFLPWYGAKCHAMDHYRQIYYPYGFDILSVESSILHFLWPQYGLSYASEVLDLLQSEPFSSRPLLIHASSIGGFLFAEMLIITQRDVPRYSSFGSRIMGQIFDSLVAGDVELLANGVKVCAHFQNLAQLSLFQFETNLNSDHVKLRTINGQLLAQVREWFTRMWDQKIRVQLDKSFNFSDQLDKSFNFSGGGSD</sequence>
<dbReference type="InterPro" id="IPR008547">
    <property type="entry name" value="DUF829_TMEM53"/>
</dbReference>
<dbReference type="OrthoDB" id="77878at2759"/>
<protein>
    <recommendedName>
        <fullName evidence="3">Transmembrane protein 53</fullName>
    </recommendedName>
</protein>
<organism evidence="1 2">
    <name type="scientific">Chiloscyllium punctatum</name>
    <name type="common">Brownbanded bambooshark</name>
    <name type="synonym">Hemiscyllium punctatum</name>
    <dbReference type="NCBI Taxonomy" id="137246"/>
    <lineage>
        <taxon>Eukaryota</taxon>
        <taxon>Metazoa</taxon>
        <taxon>Chordata</taxon>
        <taxon>Craniata</taxon>
        <taxon>Vertebrata</taxon>
        <taxon>Chondrichthyes</taxon>
        <taxon>Elasmobranchii</taxon>
        <taxon>Galeomorphii</taxon>
        <taxon>Galeoidea</taxon>
        <taxon>Orectolobiformes</taxon>
        <taxon>Hemiscylliidae</taxon>
        <taxon>Chiloscyllium</taxon>
    </lineage>
</organism>
<dbReference type="PANTHER" id="PTHR20908">
    <property type="entry name" value="LD15586P"/>
    <property type="match status" value="1"/>
</dbReference>
<dbReference type="GO" id="GO:0017171">
    <property type="term" value="F:serine hydrolase activity"/>
    <property type="evidence" value="ECO:0007669"/>
    <property type="project" value="TreeGrafter"/>
</dbReference>
<dbReference type="AlphaFoldDB" id="A0A401RT22"/>
<reference evidence="1 2" key="1">
    <citation type="journal article" date="2018" name="Nat. Ecol. Evol.">
        <title>Shark genomes provide insights into elasmobranch evolution and the origin of vertebrates.</title>
        <authorList>
            <person name="Hara Y"/>
            <person name="Yamaguchi K"/>
            <person name="Onimaru K"/>
            <person name="Kadota M"/>
            <person name="Koyanagi M"/>
            <person name="Keeley SD"/>
            <person name="Tatsumi K"/>
            <person name="Tanaka K"/>
            <person name="Motone F"/>
            <person name="Kageyama Y"/>
            <person name="Nozu R"/>
            <person name="Adachi N"/>
            <person name="Nishimura O"/>
            <person name="Nakagawa R"/>
            <person name="Tanegashima C"/>
            <person name="Kiyatake I"/>
            <person name="Matsumoto R"/>
            <person name="Murakumo K"/>
            <person name="Nishida K"/>
            <person name="Terakita A"/>
            <person name="Kuratani S"/>
            <person name="Sato K"/>
            <person name="Hyodo S Kuraku.S."/>
        </authorList>
    </citation>
    <scope>NUCLEOTIDE SEQUENCE [LARGE SCALE GENOMIC DNA]</scope>
</reference>
<name>A0A401RT22_CHIPU</name>
<dbReference type="InterPro" id="IPR029058">
    <property type="entry name" value="AB_hydrolase_fold"/>
</dbReference>
<comment type="caution">
    <text evidence="1">The sequence shown here is derived from an EMBL/GenBank/DDBJ whole genome shotgun (WGS) entry which is preliminary data.</text>
</comment>
<dbReference type="STRING" id="137246.A0A401RT22"/>